<dbReference type="AlphaFoldDB" id="Q10Y66"/>
<dbReference type="GO" id="GO:0007229">
    <property type="term" value="P:integrin-mediated signaling pathway"/>
    <property type="evidence" value="ECO:0007669"/>
    <property type="project" value="UniProtKB-KW"/>
</dbReference>
<sequence>MTGAAGVDTFVYDTGRNFRRRDIGVDKIVDFMLDEDTIVLSRTTFSKIESLAGSILQEFEVVDSNNAAIKSNAFIVYNQSNGNLYYNQNGSNNGFGSGGLFARLEGRPALEATDFFIDN</sequence>
<gene>
    <name evidence="1" type="ordered locus">Tery_3756</name>
</gene>
<name>Q10Y66_TRIEI</name>
<protein>
    <submittedName>
        <fullName evidence="1">Integrins alpha chain</fullName>
    </submittedName>
</protein>
<dbReference type="Gene3D" id="2.150.10.10">
    <property type="entry name" value="Serralysin-like metalloprotease, C-terminal"/>
    <property type="match status" value="1"/>
</dbReference>
<proteinExistence type="predicted"/>
<evidence type="ECO:0000313" key="1">
    <source>
        <dbReference type="EMBL" id="ABG52808.1"/>
    </source>
</evidence>
<dbReference type="SUPFAM" id="SSF51120">
    <property type="entry name" value="beta-Roll"/>
    <property type="match status" value="1"/>
</dbReference>
<dbReference type="eggNOG" id="COG2931">
    <property type="taxonomic scope" value="Bacteria"/>
</dbReference>
<dbReference type="KEGG" id="ter:Tery_3756"/>
<accession>Q10Y66</accession>
<reference evidence="1" key="1">
    <citation type="submission" date="2006-06" db="EMBL/GenBank/DDBJ databases">
        <title>Complete sequence of Trichodesmium erythraeum IMS101.</title>
        <authorList>
            <consortium name="US DOE Joint Genome Institute"/>
            <person name="Copeland A."/>
            <person name="Lucas S."/>
            <person name="Lapidus A."/>
            <person name="Barry K."/>
            <person name="Detter J.C."/>
            <person name="Glavina del Rio T."/>
            <person name="Hammon N."/>
            <person name="Israni S."/>
            <person name="Dalin E."/>
            <person name="Tice H."/>
            <person name="Pitluck S."/>
            <person name="Kiss H."/>
            <person name="Munk A.C."/>
            <person name="Brettin T."/>
            <person name="Bruce D."/>
            <person name="Han C."/>
            <person name="Tapia R."/>
            <person name="Gilna P."/>
            <person name="Schmutz J."/>
            <person name="Larimer F."/>
            <person name="Land M."/>
            <person name="Hauser L."/>
            <person name="Kyrpides N."/>
            <person name="Kim E."/>
            <person name="Richardson P."/>
        </authorList>
    </citation>
    <scope>NUCLEOTIDE SEQUENCE [LARGE SCALE GENOMIC DNA]</scope>
    <source>
        <strain evidence="1">IMS101</strain>
    </source>
</reference>
<dbReference type="EMBL" id="CP000393">
    <property type="protein sequence ID" value="ABG52808.1"/>
    <property type="molecule type" value="Genomic_DNA"/>
</dbReference>
<dbReference type="InterPro" id="IPR011049">
    <property type="entry name" value="Serralysin-like_metalloprot_C"/>
</dbReference>
<organism evidence="1">
    <name type="scientific">Trichodesmium erythraeum (strain IMS101)</name>
    <dbReference type="NCBI Taxonomy" id="203124"/>
    <lineage>
        <taxon>Bacteria</taxon>
        <taxon>Bacillati</taxon>
        <taxon>Cyanobacteriota</taxon>
        <taxon>Cyanophyceae</taxon>
        <taxon>Oscillatoriophycideae</taxon>
        <taxon>Oscillatoriales</taxon>
        <taxon>Microcoleaceae</taxon>
        <taxon>Trichodesmium</taxon>
    </lineage>
</organism>
<dbReference type="HOGENOM" id="CLU_2060427_0_0_3"/>
<keyword evidence="1" id="KW-0401">Integrin</keyword>